<dbReference type="SUPFAM" id="SSF48452">
    <property type="entry name" value="TPR-like"/>
    <property type="match status" value="1"/>
</dbReference>
<evidence type="ECO:0000256" key="3">
    <source>
        <dbReference type="ARBA" id="ARBA00022490"/>
    </source>
</evidence>
<gene>
    <name evidence="9" type="ORF">Ae201684_014087</name>
</gene>
<dbReference type="GO" id="GO:0005737">
    <property type="term" value="C:cytoplasm"/>
    <property type="evidence" value="ECO:0007669"/>
    <property type="project" value="TreeGrafter"/>
</dbReference>
<evidence type="ECO:0000256" key="8">
    <source>
        <dbReference type="ARBA" id="ARBA00041958"/>
    </source>
</evidence>
<dbReference type="Gene3D" id="1.25.40.10">
    <property type="entry name" value="Tetratricopeptide repeat domain"/>
    <property type="match status" value="1"/>
</dbReference>
<comment type="subcellular location">
    <subcellularLocation>
        <location evidence="1">Cytoplasm</location>
        <location evidence="1">Cytoskeleton</location>
    </subcellularLocation>
</comment>
<evidence type="ECO:0000313" key="9">
    <source>
        <dbReference type="EMBL" id="KAF0727978.1"/>
    </source>
</evidence>
<evidence type="ECO:0000256" key="1">
    <source>
        <dbReference type="ARBA" id="ARBA00004245"/>
    </source>
</evidence>
<dbReference type="Proteomes" id="UP000481153">
    <property type="component" value="Unassembled WGS sequence"/>
</dbReference>
<comment type="caution">
    <text evidence="9">The sequence shown here is derived from an EMBL/GenBank/DDBJ whole genome shotgun (WGS) entry which is preliminary data.</text>
</comment>
<comment type="subunit">
    <text evidence="2">Interacts with microtubules.</text>
</comment>
<dbReference type="PANTHER" id="PTHR16056">
    <property type="entry name" value="REGULATOR OF MICROTUBULE DYNAMICS PROTEIN"/>
    <property type="match status" value="1"/>
</dbReference>
<dbReference type="GO" id="GO:0005876">
    <property type="term" value="C:spindle microtubule"/>
    <property type="evidence" value="ECO:0007669"/>
    <property type="project" value="TreeGrafter"/>
</dbReference>
<dbReference type="VEuPathDB" id="FungiDB:AeMF1_009699"/>
<organism evidence="9 10">
    <name type="scientific">Aphanomyces euteiches</name>
    <dbReference type="NCBI Taxonomy" id="100861"/>
    <lineage>
        <taxon>Eukaryota</taxon>
        <taxon>Sar</taxon>
        <taxon>Stramenopiles</taxon>
        <taxon>Oomycota</taxon>
        <taxon>Saprolegniomycetes</taxon>
        <taxon>Saprolegniales</taxon>
        <taxon>Verrucalvaceae</taxon>
        <taxon>Aphanomyces</taxon>
    </lineage>
</organism>
<name>A0A6G0WL39_9STRA</name>
<dbReference type="EMBL" id="VJMJ01000184">
    <property type="protein sequence ID" value="KAF0727978.1"/>
    <property type="molecule type" value="Genomic_DNA"/>
</dbReference>
<evidence type="ECO:0000256" key="7">
    <source>
        <dbReference type="ARBA" id="ARBA00039966"/>
    </source>
</evidence>
<dbReference type="GO" id="GO:0097431">
    <property type="term" value="C:mitotic spindle pole"/>
    <property type="evidence" value="ECO:0007669"/>
    <property type="project" value="TreeGrafter"/>
</dbReference>
<dbReference type="AlphaFoldDB" id="A0A6G0WL39"/>
<keyword evidence="4" id="KW-0677">Repeat</keyword>
<dbReference type="Pfam" id="PF21033">
    <property type="entry name" value="RMD1-3"/>
    <property type="match status" value="1"/>
</dbReference>
<evidence type="ECO:0000256" key="2">
    <source>
        <dbReference type="ARBA" id="ARBA00011375"/>
    </source>
</evidence>
<evidence type="ECO:0000256" key="5">
    <source>
        <dbReference type="ARBA" id="ARBA00022803"/>
    </source>
</evidence>
<keyword evidence="3" id="KW-0963">Cytoplasm</keyword>
<proteinExistence type="predicted"/>
<evidence type="ECO:0000256" key="4">
    <source>
        <dbReference type="ARBA" id="ARBA00022737"/>
    </source>
</evidence>
<keyword evidence="6" id="KW-0206">Cytoskeleton</keyword>
<evidence type="ECO:0000313" key="10">
    <source>
        <dbReference type="Proteomes" id="UP000481153"/>
    </source>
</evidence>
<dbReference type="PANTHER" id="PTHR16056:SF16">
    <property type="entry name" value="REGULATOR OF MICROTUBULE DYNAMICS PROTEIN 1"/>
    <property type="match status" value="1"/>
</dbReference>
<dbReference type="InterPro" id="IPR049039">
    <property type="entry name" value="RMD1-3_a_helical_rpt"/>
</dbReference>
<keyword evidence="5" id="KW-0802">TPR repeat</keyword>
<sequence>MSVLEIADAAFFDLTTDRAANVSFLEGALKDDPQILWRLARATYDLGLLETTPLETKRSLAFERVTMTTKALELAPDDPNVLKWAAIALSATNEFENAKTKLINVVRIRSLFQRACDVGGDALCHHLLGRCCYQLADMTWMQRTAARALVSEVPTSTYEEALRHFEACESKEPKTHKNNAFYMSQTLNKLKRKKEAKEWIQICILMPNTRGVTDEQLHAQALAFDKQL</sequence>
<accession>A0A6G0WL39</accession>
<dbReference type="GO" id="GO:0008017">
    <property type="term" value="F:microtubule binding"/>
    <property type="evidence" value="ECO:0007669"/>
    <property type="project" value="TreeGrafter"/>
</dbReference>
<evidence type="ECO:0000256" key="6">
    <source>
        <dbReference type="ARBA" id="ARBA00023212"/>
    </source>
</evidence>
<reference evidence="9 10" key="1">
    <citation type="submission" date="2019-07" db="EMBL/GenBank/DDBJ databases">
        <title>Genomics analysis of Aphanomyces spp. identifies a new class of oomycete effector associated with host adaptation.</title>
        <authorList>
            <person name="Gaulin E."/>
        </authorList>
    </citation>
    <scope>NUCLEOTIDE SEQUENCE [LARGE SCALE GENOMIC DNA]</scope>
    <source>
        <strain evidence="9 10">ATCC 201684</strain>
    </source>
</reference>
<protein>
    <recommendedName>
        <fullName evidence="7">Regulator of microtubule dynamics protein 1</fullName>
    </recommendedName>
    <alternativeName>
        <fullName evidence="8">Protein FAM82B</fullName>
    </alternativeName>
</protein>
<keyword evidence="10" id="KW-1185">Reference proteome</keyword>
<dbReference type="InterPro" id="IPR011990">
    <property type="entry name" value="TPR-like_helical_dom_sf"/>
</dbReference>